<evidence type="ECO:0000313" key="2">
    <source>
        <dbReference type="Proteomes" id="UP000222542"/>
    </source>
</evidence>
<reference evidence="1 2" key="2">
    <citation type="journal article" date="2017" name="Genome Biol.">
        <title>New reference genome sequences of hot pepper reveal the massive evolution of plant disease-resistance genes by retroduplication.</title>
        <authorList>
            <person name="Kim S."/>
            <person name="Park J."/>
            <person name="Yeom S.I."/>
            <person name="Kim Y.M."/>
            <person name="Seo E."/>
            <person name="Kim K.T."/>
            <person name="Kim M.S."/>
            <person name="Lee J.M."/>
            <person name="Cheong K."/>
            <person name="Shin H.S."/>
            <person name="Kim S.B."/>
            <person name="Han K."/>
            <person name="Lee J."/>
            <person name="Park M."/>
            <person name="Lee H.A."/>
            <person name="Lee H.Y."/>
            <person name="Lee Y."/>
            <person name="Oh S."/>
            <person name="Lee J.H."/>
            <person name="Choi E."/>
            <person name="Choi E."/>
            <person name="Lee S.E."/>
            <person name="Jeon J."/>
            <person name="Kim H."/>
            <person name="Choi G."/>
            <person name="Song H."/>
            <person name="Lee J."/>
            <person name="Lee S.C."/>
            <person name="Kwon J.K."/>
            <person name="Lee H.Y."/>
            <person name="Koo N."/>
            <person name="Hong Y."/>
            <person name="Kim R.W."/>
            <person name="Kang W.H."/>
            <person name="Huh J.H."/>
            <person name="Kang B.C."/>
            <person name="Yang T.J."/>
            <person name="Lee Y.H."/>
            <person name="Bennetzen J.L."/>
            <person name="Choi D."/>
        </authorList>
    </citation>
    <scope>NUCLEOTIDE SEQUENCE [LARGE SCALE GENOMIC DNA]</scope>
    <source>
        <strain evidence="2">cv. CM334</strain>
    </source>
</reference>
<keyword evidence="2" id="KW-1185">Reference proteome</keyword>
<sequence length="171" mass="20049">MFSAFHIDNLLMLAELSPTAGYVAPQFENKLDHIQHQPANMREALRIEIEKELIREEIIAEQISRRRMLEFEGRRELMMERQLAQQSVEEFIPFSSPVMSFCPTPPFLKQQIGVGSSEERIATSQMERRISVSKFGARNDIGRLDIVPFEERISEISFHQRRSWARSKREK</sequence>
<dbReference type="EMBL" id="AYRZ02000001">
    <property type="protein sequence ID" value="PHT93172.1"/>
    <property type="molecule type" value="Genomic_DNA"/>
</dbReference>
<dbReference type="Gramene" id="PHT93172">
    <property type="protein sequence ID" value="PHT93172"/>
    <property type="gene ID" value="T459_01054"/>
</dbReference>
<accession>A0A2G3AG07</accession>
<comment type="caution">
    <text evidence="1">The sequence shown here is derived from an EMBL/GenBank/DDBJ whole genome shotgun (WGS) entry which is preliminary data.</text>
</comment>
<reference evidence="1 2" key="1">
    <citation type="journal article" date="2014" name="Nat. Genet.">
        <title>Genome sequence of the hot pepper provides insights into the evolution of pungency in Capsicum species.</title>
        <authorList>
            <person name="Kim S."/>
            <person name="Park M."/>
            <person name="Yeom S.I."/>
            <person name="Kim Y.M."/>
            <person name="Lee J.M."/>
            <person name="Lee H.A."/>
            <person name="Seo E."/>
            <person name="Choi J."/>
            <person name="Cheong K."/>
            <person name="Kim K.T."/>
            <person name="Jung K."/>
            <person name="Lee G.W."/>
            <person name="Oh S.K."/>
            <person name="Bae C."/>
            <person name="Kim S.B."/>
            <person name="Lee H.Y."/>
            <person name="Kim S.Y."/>
            <person name="Kim M.S."/>
            <person name="Kang B.C."/>
            <person name="Jo Y.D."/>
            <person name="Yang H.B."/>
            <person name="Jeong H.J."/>
            <person name="Kang W.H."/>
            <person name="Kwon J.K."/>
            <person name="Shin C."/>
            <person name="Lim J.Y."/>
            <person name="Park J.H."/>
            <person name="Huh J.H."/>
            <person name="Kim J.S."/>
            <person name="Kim B.D."/>
            <person name="Cohen O."/>
            <person name="Paran I."/>
            <person name="Suh M.C."/>
            <person name="Lee S.B."/>
            <person name="Kim Y.K."/>
            <person name="Shin Y."/>
            <person name="Noh S.J."/>
            <person name="Park J."/>
            <person name="Seo Y.S."/>
            <person name="Kwon S.Y."/>
            <person name="Kim H.A."/>
            <person name="Park J.M."/>
            <person name="Kim H.J."/>
            <person name="Choi S.B."/>
            <person name="Bosland P.W."/>
            <person name="Reeves G."/>
            <person name="Jo S.H."/>
            <person name="Lee B.W."/>
            <person name="Cho H.T."/>
            <person name="Choi H.S."/>
            <person name="Lee M.S."/>
            <person name="Yu Y."/>
            <person name="Do Choi Y."/>
            <person name="Park B.S."/>
            <person name="van Deynze A."/>
            <person name="Ashrafi H."/>
            <person name="Hill T."/>
            <person name="Kim W.T."/>
            <person name="Pai H.S."/>
            <person name="Ahn H.K."/>
            <person name="Yeam I."/>
            <person name="Giovannoni J.J."/>
            <person name="Rose J.K."/>
            <person name="Sorensen I."/>
            <person name="Lee S.J."/>
            <person name="Kim R.W."/>
            <person name="Choi I.Y."/>
            <person name="Choi B.S."/>
            <person name="Lim J.S."/>
            <person name="Lee Y.H."/>
            <person name="Choi D."/>
        </authorList>
    </citation>
    <scope>NUCLEOTIDE SEQUENCE [LARGE SCALE GENOMIC DNA]</scope>
    <source>
        <strain evidence="2">cv. CM334</strain>
    </source>
</reference>
<protein>
    <submittedName>
        <fullName evidence="1">Uncharacterized protein</fullName>
    </submittedName>
</protein>
<name>A0A2G3AG07_CAPAN</name>
<evidence type="ECO:0000313" key="1">
    <source>
        <dbReference type="EMBL" id="PHT93172.1"/>
    </source>
</evidence>
<dbReference type="Proteomes" id="UP000222542">
    <property type="component" value="Unassembled WGS sequence"/>
</dbReference>
<gene>
    <name evidence="1" type="ORF">T459_01054</name>
</gene>
<proteinExistence type="predicted"/>
<organism evidence="1 2">
    <name type="scientific">Capsicum annuum</name>
    <name type="common">Capsicum pepper</name>
    <dbReference type="NCBI Taxonomy" id="4072"/>
    <lineage>
        <taxon>Eukaryota</taxon>
        <taxon>Viridiplantae</taxon>
        <taxon>Streptophyta</taxon>
        <taxon>Embryophyta</taxon>
        <taxon>Tracheophyta</taxon>
        <taxon>Spermatophyta</taxon>
        <taxon>Magnoliopsida</taxon>
        <taxon>eudicotyledons</taxon>
        <taxon>Gunneridae</taxon>
        <taxon>Pentapetalae</taxon>
        <taxon>asterids</taxon>
        <taxon>lamiids</taxon>
        <taxon>Solanales</taxon>
        <taxon>Solanaceae</taxon>
        <taxon>Solanoideae</taxon>
        <taxon>Capsiceae</taxon>
        <taxon>Capsicum</taxon>
    </lineage>
</organism>
<dbReference type="AlphaFoldDB" id="A0A2G3AG07"/>